<dbReference type="STRING" id="118967.SAMN02745191_2257"/>
<organism evidence="2 3">
    <name type="scientific">Anaerorhabdus furcosa</name>
    <dbReference type="NCBI Taxonomy" id="118967"/>
    <lineage>
        <taxon>Bacteria</taxon>
        <taxon>Bacillati</taxon>
        <taxon>Bacillota</taxon>
        <taxon>Erysipelotrichia</taxon>
        <taxon>Erysipelotrichales</taxon>
        <taxon>Erysipelotrichaceae</taxon>
        <taxon>Anaerorhabdus</taxon>
    </lineage>
</organism>
<dbReference type="AlphaFoldDB" id="A0A1T4Q145"/>
<keyword evidence="2" id="KW-0687">Ribonucleoprotein</keyword>
<reference evidence="3" key="1">
    <citation type="submission" date="2017-02" db="EMBL/GenBank/DDBJ databases">
        <authorList>
            <person name="Varghese N."/>
            <person name="Submissions S."/>
        </authorList>
    </citation>
    <scope>NUCLEOTIDE SEQUENCE [LARGE SCALE GENOMIC DNA]</scope>
    <source>
        <strain evidence="3">ATCC 25662</strain>
    </source>
</reference>
<feature type="domain" description="Ribosomal protein eL8/eL30/eS12/Gadd45" evidence="1">
    <location>
        <begin position="4"/>
        <end position="91"/>
    </location>
</feature>
<dbReference type="EMBL" id="FUWY01000008">
    <property type="protein sequence ID" value="SJZ97502.1"/>
    <property type="molecule type" value="Genomic_DNA"/>
</dbReference>
<evidence type="ECO:0000259" key="1">
    <source>
        <dbReference type="Pfam" id="PF01248"/>
    </source>
</evidence>
<dbReference type="Proteomes" id="UP000243297">
    <property type="component" value="Unassembled WGS sequence"/>
</dbReference>
<dbReference type="InterPro" id="IPR029064">
    <property type="entry name" value="Ribosomal_eL30-like_sf"/>
</dbReference>
<dbReference type="GO" id="GO:0005840">
    <property type="term" value="C:ribosome"/>
    <property type="evidence" value="ECO:0007669"/>
    <property type="project" value="UniProtKB-KW"/>
</dbReference>
<sequence length="98" mass="10726">MDSKIAGYLGLANRARKVVIGDSAIKAIQKKDAKLVLLADDCSLNTQKKVLDKCNFYQVEVVRSMRSIDLAYAIGRAEISFVAICDDGFAKAILNCLK</sequence>
<gene>
    <name evidence="2" type="ORF">SAMN02745191_2257</name>
</gene>
<proteinExistence type="predicted"/>
<protein>
    <submittedName>
        <fullName evidence="2">Ribosomal protein L7Ae</fullName>
    </submittedName>
</protein>
<dbReference type="Gene3D" id="3.30.1330.30">
    <property type="match status" value="1"/>
</dbReference>
<dbReference type="Pfam" id="PF01248">
    <property type="entry name" value="Ribosomal_L7Ae"/>
    <property type="match status" value="1"/>
</dbReference>
<dbReference type="SUPFAM" id="SSF55315">
    <property type="entry name" value="L30e-like"/>
    <property type="match status" value="1"/>
</dbReference>
<keyword evidence="3" id="KW-1185">Reference proteome</keyword>
<dbReference type="RefSeq" id="WP_078712646.1">
    <property type="nucleotide sequence ID" value="NZ_FUWY01000008.1"/>
</dbReference>
<evidence type="ECO:0000313" key="3">
    <source>
        <dbReference type="Proteomes" id="UP000243297"/>
    </source>
</evidence>
<evidence type="ECO:0000313" key="2">
    <source>
        <dbReference type="EMBL" id="SJZ97502.1"/>
    </source>
</evidence>
<dbReference type="OrthoDB" id="384830at2"/>
<dbReference type="InterPro" id="IPR004038">
    <property type="entry name" value="Ribosomal_eL8/eL30/eS12/Gad45"/>
</dbReference>
<accession>A0A1T4Q145</accession>
<keyword evidence="2" id="KW-0689">Ribosomal protein</keyword>
<name>A0A1T4Q145_9FIRM</name>